<evidence type="ECO:0000256" key="1">
    <source>
        <dbReference type="SAM" id="MobiDB-lite"/>
    </source>
</evidence>
<comment type="caution">
    <text evidence="3">The sequence shown here is derived from an EMBL/GenBank/DDBJ whole genome shotgun (WGS) entry which is preliminary data.</text>
</comment>
<accession>A0A8H2XU15</accession>
<evidence type="ECO:0000259" key="2">
    <source>
        <dbReference type="Pfam" id="PF25534"/>
    </source>
</evidence>
<feature type="compositionally biased region" description="Basic and acidic residues" evidence="1">
    <location>
        <begin position="269"/>
        <end position="282"/>
    </location>
</feature>
<dbReference type="PANTHER" id="PTHR36223:SF1">
    <property type="entry name" value="TRANSCRIPTION ELONGATION FACTOR EAF N-TERMINAL DOMAIN-CONTAINING PROTEIN"/>
    <property type="match status" value="1"/>
</dbReference>
<dbReference type="OrthoDB" id="193467at2759"/>
<dbReference type="Proteomes" id="UP000663846">
    <property type="component" value="Unassembled WGS sequence"/>
</dbReference>
<feature type="domain" description="DUF7918" evidence="2">
    <location>
        <begin position="15"/>
        <end position="214"/>
    </location>
</feature>
<gene>
    <name evidence="3" type="ORF">RDB_LOCUS121277</name>
</gene>
<feature type="region of interest" description="Disordered" evidence="1">
    <location>
        <begin position="260"/>
        <end position="282"/>
    </location>
</feature>
<dbReference type="EMBL" id="CAJMWS010000346">
    <property type="protein sequence ID" value="CAE6436451.1"/>
    <property type="molecule type" value="Genomic_DNA"/>
</dbReference>
<evidence type="ECO:0000313" key="3">
    <source>
        <dbReference type="EMBL" id="CAE6436451.1"/>
    </source>
</evidence>
<dbReference type="Pfam" id="PF25534">
    <property type="entry name" value="DUF7918"/>
    <property type="match status" value="1"/>
</dbReference>
<evidence type="ECO:0000313" key="4">
    <source>
        <dbReference type="Proteomes" id="UP000663846"/>
    </source>
</evidence>
<dbReference type="AlphaFoldDB" id="A0A8H2XU15"/>
<proteinExistence type="predicted"/>
<dbReference type="InterPro" id="IPR057678">
    <property type="entry name" value="DUF7918"/>
</dbReference>
<name>A0A8H2XU15_9AGAM</name>
<protein>
    <recommendedName>
        <fullName evidence="2">DUF7918 domain-containing protein</fullName>
    </recommendedName>
</protein>
<sequence length="282" mass="32048">MLFDKHGLSAWITDSNDNELPEYQVQETSDDTVQCWIPSTDGNNFKIQWEILENPHPKLDLCTTTYLDGVRMTGKVWGKRTSTGEHDKQSTGNSTARLYEFGQRALTDDDNYSKPDQSLLKSLNTIRLTFEWGRQGKSQPRTTFYTPQELEAIHEKAAKKGHSGAAKLGKIVVSDSTSANSIEFTYSKVITPITFVFCYAPENWLCARDIIPHSPEPDSQDNHSTLKRERSVTPEVVDIDELETDDDEIQIIKHMIPAPEASKKRQRISRAEEVVRAKDEED</sequence>
<organism evidence="3 4">
    <name type="scientific">Rhizoctonia solani</name>
    <dbReference type="NCBI Taxonomy" id="456999"/>
    <lineage>
        <taxon>Eukaryota</taxon>
        <taxon>Fungi</taxon>
        <taxon>Dikarya</taxon>
        <taxon>Basidiomycota</taxon>
        <taxon>Agaricomycotina</taxon>
        <taxon>Agaricomycetes</taxon>
        <taxon>Cantharellales</taxon>
        <taxon>Ceratobasidiaceae</taxon>
        <taxon>Rhizoctonia</taxon>
    </lineage>
</organism>
<dbReference type="PANTHER" id="PTHR36223">
    <property type="entry name" value="BETA-LACTAMASE-TYPE TRANSPEPTIDASE FOLD DOMAIN CONTAINING PROTEIN"/>
    <property type="match status" value="1"/>
</dbReference>
<reference evidence="3" key="1">
    <citation type="submission" date="2021-01" db="EMBL/GenBank/DDBJ databases">
        <authorList>
            <person name="Kaushik A."/>
        </authorList>
    </citation>
    <scope>NUCLEOTIDE SEQUENCE</scope>
    <source>
        <strain evidence="3">AG1-1C</strain>
    </source>
</reference>